<accession>A0A3B0CH12</accession>
<gene>
    <name evidence="2" type="ORF">D7M11_16140</name>
</gene>
<dbReference type="InterPro" id="IPR018958">
    <property type="entry name" value="Knr4/Smi1-like_dom"/>
</dbReference>
<feature type="domain" description="Knr4/Smi1-like" evidence="1">
    <location>
        <begin position="34"/>
        <end position="212"/>
    </location>
</feature>
<keyword evidence="3" id="KW-1185">Reference proteome</keyword>
<name>A0A3B0CH12_9BACL</name>
<evidence type="ECO:0000259" key="1">
    <source>
        <dbReference type="SMART" id="SM00860"/>
    </source>
</evidence>
<dbReference type="Pfam" id="PF09346">
    <property type="entry name" value="SMI1_KNR4"/>
    <property type="match status" value="1"/>
</dbReference>
<evidence type="ECO:0000313" key="3">
    <source>
        <dbReference type="Proteomes" id="UP000282311"/>
    </source>
</evidence>
<dbReference type="PROSITE" id="PS51257">
    <property type="entry name" value="PROKAR_LIPOPROTEIN"/>
    <property type="match status" value="1"/>
</dbReference>
<evidence type="ECO:0000313" key="2">
    <source>
        <dbReference type="EMBL" id="RKN83729.1"/>
    </source>
</evidence>
<dbReference type="SUPFAM" id="SSF160631">
    <property type="entry name" value="SMI1/KNR4-like"/>
    <property type="match status" value="1"/>
</dbReference>
<dbReference type="AlphaFoldDB" id="A0A3B0CH12"/>
<proteinExistence type="predicted"/>
<protein>
    <submittedName>
        <fullName evidence="2">SMI1/KNR4 family protein</fullName>
    </submittedName>
</protein>
<dbReference type="RefSeq" id="WP_120748273.1">
    <property type="nucleotide sequence ID" value="NZ_RBAH01000011.1"/>
</dbReference>
<dbReference type="EMBL" id="RBAH01000011">
    <property type="protein sequence ID" value="RKN83729.1"/>
    <property type="molecule type" value="Genomic_DNA"/>
</dbReference>
<dbReference type="SMART" id="SM00860">
    <property type="entry name" value="SMI1_KNR4"/>
    <property type="match status" value="1"/>
</dbReference>
<dbReference type="OrthoDB" id="2580925at2"/>
<comment type="caution">
    <text evidence="2">The sequence shown here is derived from an EMBL/GenBank/DDBJ whole genome shotgun (WGS) entry which is preliminary data.</text>
</comment>
<dbReference type="Proteomes" id="UP000282311">
    <property type="component" value="Unassembled WGS sequence"/>
</dbReference>
<organism evidence="2 3">
    <name type="scientific">Paenibacillus ginsengarvi</name>
    <dbReference type="NCBI Taxonomy" id="400777"/>
    <lineage>
        <taxon>Bacteria</taxon>
        <taxon>Bacillati</taxon>
        <taxon>Bacillota</taxon>
        <taxon>Bacilli</taxon>
        <taxon>Bacillales</taxon>
        <taxon>Paenibacillaceae</taxon>
        <taxon>Paenibacillus</taxon>
    </lineage>
</organism>
<sequence length="239" mass="27554">MGSKSRCIRRRNPKYGQWLKNLSCIVHGGNVSLGCTEEQIEEAEKRLGISLPTELRVYYRTAGNDPRLTTDGNSKKKDRYLPIDEIHVSDGNIVYRMRKKEPFALSAVKRQIMFMDDEAWYWEPNMESICENVMITAAIFAISHMKHSAKGRLKGELVSSLQARTLAEQQFSSTFQALDTYYHPFCALFYNERERRLGWFRSNGMMADMLIGAQTAKEIEEFGEIHGNIKFKYSEASQL</sequence>
<reference evidence="2 3" key="1">
    <citation type="journal article" date="2007" name="Int. J. Syst. Evol. Microbiol.">
        <title>Paenibacillus ginsengarvi sp. nov., isolated from soil from ginseng cultivation.</title>
        <authorList>
            <person name="Yoon M.H."/>
            <person name="Ten L.N."/>
            <person name="Im W.T."/>
        </authorList>
    </citation>
    <scope>NUCLEOTIDE SEQUENCE [LARGE SCALE GENOMIC DNA]</scope>
    <source>
        <strain evidence="2 3">KCTC 13059</strain>
    </source>
</reference>
<dbReference type="InterPro" id="IPR037883">
    <property type="entry name" value="Knr4/Smi1-like_sf"/>
</dbReference>